<evidence type="ECO:0000259" key="1">
    <source>
        <dbReference type="PROSITE" id="PS50853"/>
    </source>
</evidence>
<sequence length="742" mass="77280">MPSAMIIQKCKVQSAKCKVVLILFSLLAAFLLSPFFFPLSPAYADWIFDADPPTCTITFSPASAERNTEITVTVTASDTGGSLVNISTITISPGLDTPAAANPKGYRWTPATAGTYSFTATVQDNAGNTGSCTSSSYVVTNPNCNGPISCLGCTGATANTCNLNNGTQTCTRTTYSDGEACNTVTTTPQCTYNNCSIGYDCLSALCIAPPGNLSGTCAAPGTTGSMRWSASAGATSYEVTGIPAFSPAPVIVTSTDPVTATAGTTAGSDYNWTVKACKDAVCGSPSANSSFTCAPPAPTPSASCAVPAGTPATLTWTDTNGATSYNYYVNGTLVTPAVADSPGATTYSRNYTTTPGNAYSWNVSACRNSVCSDPATATDSFTCAPPPPTGLTAVCPAPGTTAGDTARTSWVASNGATTYNVRVRGDTRVGSTAVPQITASPYNFNNLIPGYPYGTSGIVPVQNPVNTWGISATNAGGTGAEAAGAAFFCTPPLPTPNNPTLNACTSGTNNYTGTLTWGGSPYYADPDEAGLQTYQWGFWVNISVNDQIFSTYYQKWVACTNPQDRTTCTNSTPIPGAAGDRFTYFTNGNTLNTLDGETVYYFRVFNSRNSTGQSFTKTCLPYPPTNPLADCSSPGKQVSLDWDAPSPQPPTVAYYETWINSSLGRISHDYPAYNITSTADVFNTEPTYTYTWGVSACNVDGTTEQCTASTPTTPFYCDPGAWIQTKSGDVHSNEAIRTPGGP</sequence>
<dbReference type="Gene3D" id="2.60.40.10">
    <property type="entry name" value="Immunoglobulins"/>
    <property type="match status" value="2"/>
</dbReference>
<comment type="caution">
    <text evidence="2">The sequence shown here is derived from an EMBL/GenBank/DDBJ whole genome shotgun (WGS) entry which is preliminary data.</text>
</comment>
<dbReference type="SUPFAM" id="SSF49265">
    <property type="entry name" value="Fibronectin type III"/>
    <property type="match status" value="2"/>
</dbReference>
<dbReference type="InterPro" id="IPR003961">
    <property type="entry name" value="FN3_dom"/>
</dbReference>
<reference evidence="2 3" key="1">
    <citation type="journal article" date="2016" name="Nat. Commun.">
        <title>Thousands of microbial genomes shed light on interconnected biogeochemical processes in an aquifer system.</title>
        <authorList>
            <person name="Anantharaman K."/>
            <person name="Brown C.T."/>
            <person name="Hug L.A."/>
            <person name="Sharon I."/>
            <person name="Castelle C.J."/>
            <person name="Probst A.J."/>
            <person name="Thomas B.C."/>
            <person name="Singh A."/>
            <person name="Wilkins M.J."/>
            <person name="Karaoz U."/>
            <person name="Brodie E.L."/>
            <person name="Williams K.H."/>
            <person name="Hubbard S.S."/>
            <person name="Banfield J.F."/>
        </authorList>
    </citation>
    <scope>NUCLEOTIDE SEQUENCE [LARGE SCALE GENOMIC DNA]</scope>
</reference>
<accession>A0A1F5ITW4</accession>
<proteinExistence type="predicted"/>
<dbReference type="AlphaFoldDB" id="A0A1F5ITW4"/>
<dbReference type="EMBL" id="MFCR01000001">
    <property type="protein sequence ID" value="OGE19776.1"/>
    <property type="molecule type" value="Genomic_DNA"/>
</dbReference>
<dbReference type="InterPro" id="IPR013783">
    <property type="entry name" value="Ig-like_fold"/>
</dbReference>
<feature type="domain" description="Fibronectin type-III" evidence="1">
    <location>
        <begin position="623"/>
        <end position="720"/>
    </location>
</feature>
<feature type="domain" description="Fibronectin type-III" evidence="1">
    <location>
        <begin position="209"/>
        <end position="296"/>
    </location>
</feature>
<name>A0A1F5ITW4_9BACT</name>
<evidence type="ECO:0000313" key="2">
    <source>
        <dbReference type="EMBL" id="OGE19776.1"/>
    </source>
</evidence>
<evidence type="ECO:0000313" key="3">
    <source>
        <dbReference type="Proteomes" id="UP000176336"/>
    </source>
</evidence>
<protein>
    <recommendedName>
        <fullName evidence="1">Fibronectin type-III domain-containing protein</fullName>
    </recommendedName>
</protein>
<gene>
    <name evidence="2" type="ORF">A2871_02215</name>
</gene>
<dbReference type="InterPro" id="IPR036116">
    <property type="entry name" value="FN3_sf"/>
</dbReference>
<organism evidence="2 3">
    <name type="scientific">Candidatus Daviesbacteria bacterium RIFCSPHIGHO2_01_FULL_41_23</name>
    <dbReference type="NCBI Taxonomy" id="1797764"/>
    <lineage>
        <taxon>Bacteria</taxon>
        <taxon>Candidatus Daviesiibacteriota</taxon>
    </lineage>
</organism>
<dbReference type="Proteomes" id="UP000176336">
    <property type="component" value="Unassembled WGS sequence"/>
</dbReference>
<dbReference type="PROSITE" id="PS50853">
    <property type="entry name" value="FN3"/>
    <property type="match status" value="2"/>
</dbReference>